<keyword evidence="2" id="KW-1185">Reference proteome</keyword>
<evidence type="ECO:0000313" key="2">
    <source>
        <dbReference type="Proteomes" id="UP000219336"/>
    </source>
</evidence>
<reference evidence="2" key="1">
    <citation type="submission" date="2016-06" db="EMBL/GenBank/DDBJ databases">
        <authorList>
            <person name="Rodrigo-Torres L."/>
            <person name="Arahal R.D."/>
            <person name="Lucena T."/>
        </authorList>
    </citation>
    <scope>NUCLEOTIDE SEQUENCE [LARGE SCALE GENOMIC DNA]</scope>
    <source>
        <strain evidence="2">CECT8203</strain>
    </source>
</reference>
<dbReference type="RefSeq" id="WP_096994207.1">
    <property type="nucleotide sequence ID" value="NZ_JBHSII010000001.1"/>
</dbReference>
<gene>
    <name evidence="1" type="ORF">VTH8203_02743</name>
</gene>
<proteinExistence type="predicted"/>
<dbReference type="EMBL" id="OANU01000046">
    <property type="protein sequence ID" value="SNX49106.1"/>
    <property type="molecule type" value="Genomic_DNA"/>
</dbReference>
<dbReference type="Proteomes" id="UP000219336">
    <property type="component" value="Unassembled WGS sequence"/>
</dbReference>
<organism evidence="1 2">
    <name type="scientific">Vibrio thalassae</name>
    <dbReference type="NCBI Taxonomy" id="1243014"/>
    <lineage>
        <taxon>Bacteria</taxon>
        <taxon>Pseudomonadati</taxon>
        <taxon>Pseudomonadota</taxon>
        <taxon>Gammaproteobacteria</taxon>
        <taxon>Vibrionales</taxon>
        <taxon>Vibrionaceae</taxon>
        <taxon>Vibrio</taxon>
    </lineage>
</organism>
<accession>A0A240EKI4</accession>
<sequence length="446" mass="50068">MGHITYPRTAGSERYLNTQKAREVLELLLHMDLSSLSSINGLLAGINISLLPPELRRKVLQALAAYQSMLDKKYREDLELQSRLFKQRYEQGGEISWVQYSKDLFAGTTKTFEPSWLGDYNQFNVHHANLEAGMLTENTYDNIAVHLNATGQYEFVKHPTVSLAYDRKHGLLAHDIPSWRDGTADKVINQSDGRSKKVATKEEKRAARKSIENDLEQRLVGVTEHDQSIVKQGWIDGNVVNGSIDNRLNSSEGCMNILEDAKAITGGFKELEKVYSGLLKAGYQRDHITPISNMLAPGEKRETVTAKLIEGLGDYNVDTAYTLFLNDSQTKGEEHRMASEGQKAFAEECLAKSEQATLREWIDKSVEWNTKIFESRFMYQNGVDNRGELSAQRKQQAFMTAMALRNLQIAHFTGLGAKLETKIGNGVVGKKGEYKPETKIESGGNL</sequence>
<evidence type="ECO:0000313" key="1">
    <source>
        <dbReference type="EMBL" id="SNX49106.1"/>
    </source>
</evidence>
<protein>
    <submittedName>
        <fullName evidence="1">Uncharacterized protein</fullName>
    </submittedName>
</protein>
<dbReference type="AlphaFoldDB" id="A0A240EKI4"/>
<name>A0A240EKI4_9VIBR</name>
<dbReference type="OrthoDB" id="127311at2"/>